<dbReference type="PIRSF" id="PIRSF006648">
    <property type="entry name" value="DrrB"/>
    <property type="match status" value="1"/>
</dbReference>
<accession>A0A4D6WW46</accession>
<name>A0A4D6WW46_9FLOR</name>
<geneLocation type="plastid" evidence="7"/>
<feature type="transmembrane region" description="Helical" evidence="5">
    <location>
        <begin position="135"/>
        <end position="161"/>
    </location>
</feature>
<feature type="transmembrane region" description="Helical" evidence="5">
    <location>
        <begin position="173"/>
        <end position="195"/>
    </location>
</feature>
<sequence length="298" mass="34420">MLNQQIKLHPIKPISRNNLKPLSNITKKLKKYYFIQEIQALTKRLYLQILRKPLTVITGIIQPLIWLILFSALFQNAPIKLLQNNIQYNEFLNPGIIIFTAFTGSMNSGLTIIFDREFGFLNRLLVSPLKNRYSLLFSLFISTWSITAIQIFLIMMCNILLNTHNNMICYVYQILILATLIIITIASLSICLAFLLPGHIEFLACILISNLPILFSSTALAPLAFMPSWLQFLACLNPLTYAIEILRYLYSNHQIIYNTNIIKTIWITLSIKNSIIILLLINTINLIITQYILKYKYE</sequence>
<dbReference type="Pfam" id="PF01061">
    <property type="entry name" value="ABC2_membrane"/>
    <property type="match status" value="1"/>
</dbReference>
<evidence type="ECO:0000256" key="3">
    <source>
        <dbReference type="ARBA" id="ARBA00022989"/>
    </source>
</evidence>
<dbReference type="EMBL" id="MK814702">
    <property type="protein sequence ID" value="QCI07877.1"/>
    <property type="molecule type" value="Genomic_DNA"/>
</dbReference>
<dbReference type="InterPro" id="IPR013525">
    <property type="entry name" value="ABC2_TM"/>
</dbReference>
<dbReference type="PANTHER" id="PTHR43077:SF10">
    <property type="entry name" value="TRANSPORT PERMEASE PROTEIN"/>
    <property type="match status" value="1"/>
</dbReference>
<evidence type="ECO:0000256" key="1">
    <source>
        <dbReference type="ARBA" id="ARBA00004141"/>
    </source>
</evidence>
<dbReference type="GO" id="GO:0140359">
    <property type="term" value="F:ABC-type transporter activity"/>
    <property type="evidence" value="ECO:0007669"/>
    <property type="project" value="InterPro"/>
</dbReference>
<reference evidence="7" key="2">
    <citation type="submission" date="2019-04" db="EMBL/GenBank/DDBJ databases">
        <authorList>
            <person name="Pasella M."/>
        </authorList>
    </citation>
    <scope>NUCLEOTIDE SEQUENCE</scope>
    <source>
        <strain evidence="7">PD2941_3</strain>
    </source>
</reference>
<dbReference type="AlphaFoldDB" id="A0A4D6WW46"/>
<feature type="transmembrane region" description="Helical" evidence="5">
    <location>
        <begin position="54"/>
        <end position="74"/>
    </location>
</feature>
<reference evidence="7" key="1">
    <citation type="journal article" date="2019" name="Mol. Phylogenet. Evol.">
        <title>Morphological evolution and classification of the red algal order Ceramiales inferred using plastid phylogenomics.</title>
        <authorList>
            <person name="Diaz-Tapia P."/>
            <person name="Pasella M.M."/>
            <person name="Verbruggen H."/>
            <person name="Maggs C.A."/>
        </authorList>
    </citation>
    <scope>NUCLEOTIDE SEQUENCE</scope>
    <source>
        <strain evidence="7">PD2941_3</strain>
    </source>
</reference>
<keyword evidence="3 5" id="KW-1133">Transmembrane helix</keyword>
<evidence type="ECO:0000256" key="4">
    <source>
        <dbReference type="ARBA" id="ARBA00023136"/>
    </source>
</evidence>
<evidence type="ECO:0000256" key="5">
    <source>
        <dbReference type="SAM" id="Phobius"/>
    </source>
</evidence>
<feature type="transmembrane region" description="Helical" evidence="5">
    <location>
        <begin position="94"/>
        <end position="114"/>
    </location>
</feature>
<keyword evidence="2 5" id="KW-0812">Transmembrane</keyword>
<dbReference type="InterPro" id="IPR047817">
    <property type="entry name" value="ABC2_TM_bact-type"/>
</dbReference>
<organism evidence="7">
    <name type="scientific">Pleonosporium borreri</name>
    <dbReference type="NCBI Taxonomy" id="2575635"/>
    <lineage>
        <taxon>Eukaryota</taxon>
        <taxon>Rhodophyta</taxon>
        <taxon>Florideophyceae</taxon>
        <taxon>Rhodymeniophycidae</taxon>
        <taxon>Ceramiales</taxon>
        <taxon>Ceramiaceae</taxon>
        <taxon>Pleonosporium</taxon>
    </lineage>
</organism>
<dbReference type="PROSITE" id="PS51012">
    <property type="entry name" value="ABC_TM2"/>
    <property type="match status" value="1"/>
</dbReference>
<dbReference type="InterPro" id="IPR051328">
    <property type="entry name" value="T7SS_ABC-Transporter"/>
</dbReference>
<feature type="transmembrane region" description="Helical" evidence="5">
    <location>
        <begin position="202"/>
        <end position="223"/>
    </location>
</feature>
<feature type="domain" description="ABC transmembrane type-2" evidence="6">
    <location>
        <begin position="54"/>
        <end position="296"/>
    </location>
</feature>
<feature type="transmembrane region" description="Helical" evidence="5">
    <location>
        <begin position="271"/>
        <end position="293"/>
    </location>
</feature>
<evidence type="ECO:0000313" key="7">
    <source>
        <dbReference type="EMBL" id="QCI07877.1"/>
    </source>
</evidence>
<dbReference type="InterPro" id="IPR000412">
    <property type="entry name" value="ABC_2_transport"/>
</dbReference>
<gene>
    <name evidence="7" type="primary">ycf38</name>
</gene>
<feature type="transmembrane region" description="Helical" evidence="5">
    <location>
        <begin position="229"/>
        <end position="250"/>
    </location>
</feature>
<keyword evidence="4 5" id="KW-0472">Membrane</keyword>
<dbReference type="PANTHER" id="PTHR43077">
    <property type="entry name" value="TRANSPORT PERMEASE YVFS-RELATED"/>
    <property type="match status" value="1"/>
</dbReference>
<proteinExistence type="predicted"/>
<evidence type="ECO:0000259" key="6">
    <source>
        <dbReference type="PROSITE" id="PS51012"/>
    </source>
</evidence>
<evidence type="ECO:0000256" key="2">
    <source>
        <dbReference type="ARBA" id="ARBA00022692"/>
    </source>
</evidence>
<comment type="subcellular location">
    <subcellularLocation>
        <location evidence="1">Membrane</location>
        <topology evidence="1">Multi-pass membrane protein</topology>
    </subcellularLocation>
</comment>
<protein>
    <recommendedName>
        <fullName evidence="6">ABC transmembrane type-2 domain-containing protein</fullName>
    </recommendedName>
</protein>
<dbReference type="GO" id="GO:0043190">
    <property type="term" value="C:ATP-binding cassette (ABC) transporter complex"/>
    <property type="evidence" value="ECO:0007669"/>
    <property type="project" value="InterPro"/>
</dbReference>
<keyword evidence="7" id="KW-0934">Plastid</keyword>